<protein>
    <submittedName>
        <fullName evidence="1">Uncharacterized protein</fullName>
    </submittedName>
</protein>
<dbReference type="Proteomes" id="UP000595437">
    <property type="component" value="Chromosome 5"/>
</dbReference>
<gene>
    <name evidence="1" type="ORF">FKW44_008452</name>
</gene>
<dbReference type="AlphaFoldDB" id="A0A7T8QU98"/>
<evidence type="ECO:0000313" key="1">
    <source>
        <dbReference type="EMBL" id="QQP55309.1"/>
    </source>
</evidence>
<name>A0A7T8QU98_CALRO</name>
<accession>A0A7T8QU98</accession>
<dbReference type="EMBL" id="CP045894">
    <property type="protein sequence ID" value="QQP55309.1"/>
    <property type="molecule type" value="Genomic_DNA"/>
</dbReference>
<sequence>MNGSFLLHHNGNISSRWKKLSARFYLVLRSTHEENGVSFGPGQTFGQDF</sequence>
<reference evidence="2" key="1">
    <citation type="submission" date="2021-01" db="EMBL/GenBank/DDBJ databases">
        <title>Caligus Genome Assembly.</title>
        <authorList>
            <person name="Gallardo-Escarate C."/>
        </authorList>
    </citation>
    <scope>NUCLEOTIDE SEQUENCE [LARGE SCALE GENOMIC DNA]</scope>
</reference>
<keyword evidence="2" id="KW-1185">Reference proteome</keyword>
<evidence type="ECO:0000313" key="2">
    <source>
        <dbReference type="Proteomes" id="UP000595437"/>
    </source>
</evidence>
<proteinExistence type="predicted"/>
<organism evidence="1 2">
    <name type="scientific">Caligus rogercresseyi</name>
    <name type="common">Sea louse</name>
    <dbReference type="NCBI Taxonomy" id="217165"/>
    <lineage>
        <taxon>Eukaryota</taxon>
        <taxon>Metazoa</taxon>
        <taxon>Ecdysozoa</taxon>
        <taxon>Arthropoda</taxon>
        <taxon>Crustacea</taxon>
        <taxon>Multicrustacea</taxon>
        <taxon>Hexanauplia</taxon>
        <taxon>Copepoda</taxon>
        <taxon>Siphonostomatoida</taxon>
        <taxon>Caligidae</taxon>
        <taxon>Caligus</taxon>
    </lineage>
</organism>